<feature type="domain" description="DhaL" evidence="1">
    <location>
        <begin position="7"/>
        <end position="199"/>
    </location>
</feature>
<dbReference type="PROSITE" id="PS51480">
    <property type="entry name" value="DHAL"/>
    <property type="match status" value="1"/>
</dbReference>
<dbReference type="EMBL" id="AEXM01000012">
    <property type="protein sequence ID" value="EGC82465.1"/>
    <property type="molecule type" value="Genomic_DNA"/>
</dbReference>
<dbReference type="Gene3D" id="1.25.40.340">
    <property type="match status" value="1"/>
</dbReference>
<dbReference type="STRING" id="879305.HMPREF9290_1439"/>
<organism evidence="2 3">
    <name type="scientific">Anaerococcus prevotii ACS-065-V-Col13</name>
    <dbReference type="NCBI Taxonomy" id="879305"/>
    <lineage>
        <taxon>Bacteria</taxon>
        <taxon>Bacillati</taxon>
        <taxon>Bacillota</taxon>
        <taxon>Tissierellia</taxon>
        <taxon>Tissierellales</taxon>
        <taxon>Peptoniphilaceae</taxon>
        <taxon>Anaerococcus</taxon>
    </lineage>
</organism>
<dbReference type="InterPro" id="IPR019986">
    <property type="entry name" value="YloV-like"/>
</dbReference>
<dbReference type="Pfam" id="PF02734">
    <property type="entry name" value="Dak2"/>
    <property type="match status" value="1"/>
</dbReference>
<dbReference type="AlphaFoldDB" id="F0GUL7"/>
<dbReference type="GO" id="GO:0004371">
    <property type="term" value="F:glycerone kinase activity"/>
    <property type="evidence" value="ECO:0007669"/>
    <property type="project" value="InterPro"/>
</dbReference>
<protein>
    <submittedName>
        <fullName evidence="2">DAK2 domain fusion protein YloV</fullName>
    </submittedName>
</protein>
<proteinExistence type="predicted"/>
<dbReference type="InterPro" id="IPR004007">
    <property type="entry name" value="DhaL_dom"/>
</dbReference>
<gene>
    <name evidence="2" type="ORF">HMPREF9290_1439</name>
</gene>
<sequence>MKSINASKLQQMIIGAYEYLDENKDLVNELNVFPVPDGDTGTNMNMTIKSGLDKVNKTGISSVEEVSKALSQGTLMGARGNSGVILSQLVRGMSKTLKGKDIIEIADIREIFQTANKTAYKAVMQPTEGTILTVSRMMAEKAEDAFDENIEIDDYLIEIIGAGQVALDNTPKQLPVLKEAGVVDSGGQGLIFLLRGALNALNSNIERDIDLSKSADSDDETYTYKISFELSGSDNDLKTLDENLNRICKDYSSDCKDGILKAEFKTDSPQNIIQMILLEGVILNINLENLKPEIENESKKGQKPSKKYGFIAVSRGEGYNAIMESMNIDKIIAGGQTMNPSTEDIFNAIEEIDAENIIVFPNNKNIIMSSKQAAEVSDKNVFVVETRSIPEAFTALLEFDENLDANSNIENMNEVIGDIHIAEVSISIRDTSVNNINIKKDDYIGILDGDIVATDSSIEKTAEKVLIKAIDDEDISLITVYYGEDVEKRKAKDFVKKLERKFKDIDCELVYGGQPVYYYTITLE</sequence>
<dbReference type="eggNOG" id="COG1461">
    <property type="taxonomic scope" value="Bacteria"/>
</dbReference>
<comment type="caution">
    <text evidence="2">The sequence shown here is derived from an EMBL/GenBank/DDBJ whole genome shotgun (WGS) entry which is preliminary data.</text>
</comment>
<dbReference type="Proteomes" id="UP000005286">
    <property type="component" value="Unassembled WGS sequence"/>
</dbReference>
<accession>F0GUL7</accession>
<evidence type="ECO:0000313" key="2">
    <source>
        <dbReference type="EMBL" id="EGC82465.1"/>
    </source>
</evidence>
<dbReference type="Pfam" id="PF13684">
    <property type="entry name" value="FakA-like_C"/>
    <property type="match status" value="1"/>
</dbReference>
<name>F0GUL7_9FIRM</name>
<reference evidence="2 3" key="1">
    <citation type="submission" date="2011-01" db="EMBL/GenBank/DDBJ databases">
        <authorList>
            <person name="Durkin A.S."/>
            <person name="Madupu R."/>
            <person name="Torralba M."/>
            <person name="Gillis M."/>
            <person name="Methe B."/>
            <person name="Sutton G."/>
            <person name="Nelson K.E."/>
        </authorList>
    </citation>
    <scope>NUCLEOTIDE SEQUENCE [LARGE SCALE GENOMIC DNA]</scope>
    <source>
        <strain evidence="2 3">ACS-065-V-Col13</strain>
    </source>
</reference>
<dbReference type="PANTHER" id="PTHR33434">
    <property type="entry name" value="DEGV DOMAIN-CONTAINING PROTEIN DR_1986-RELATED"/>
    <property type="match status" value="1"/>
</dbReference>
<dbReference type="PANTHER" id="PTHR33434:SF4">
    <property type="entry name" value="PHOSPHATASE PROTEIN"/>
    <property type="match status" value="1"/>
</dbReference>
<dbReference type="RefSeq" id="WP_004834333.1">
    <property type="nucleotide sequence ID" value="NZ_AEXM01000012.1"/>
</dbReference>
<dbReference type="InterPro" id="IPR050270">
    <property type="entry name" value="DegV_domain_contain"/>
</dbReference>
<dbReference type="GO" id="GO:0006071">
    <property type="term" value="P:glycerol metabolic process"/>
    <property type="evidence" value="ECO:0007669"/>
    <property type="project" value="InterPro"/>
</dbReference>
<dbReference type="InterPro" id="IPR036117">
    <property type="entry name" value="DhaL_dom_sf"/>
</dbReference>
<dbReference type="InterPro" id="IPR033470">
    <property type="entry name" value="FakA-like_C"/>
</dbReference>
<dbReference type="SMART" id="SM01120">
    <property type="entry name" value="Dak2"/>
    <property type="match status" value="1"/>
</dbReference>
<dbReference type="SUPFAM" id="SSF101473">
    <property type="entry name" value="DhaL-like"/>
    <property type="match status" value="1"/>
</dbReference>
<dbReference type="SMART" id="SM01121">
    <property type="entry name" value="Dak1_2"/>
    <property type="match status" value="1"/>
</dbReference>
<dbReference type="PATRIC" id="fig|879305.3.peg.499"/>
<keyword evidence="3" id="KW-1185">Reference proteome</keyword>
<evidence type="ECO:0000259" key="1">
    <source>
        <dbReference type="PROSITE" id="PS51480"/>
    </source>
</evidence>
<dbReference type="NCBIfam" id="TIGR03599">
    <property type="entry name" value="YloV"/>
    <property type="match status" value="1"/>
</dbReference>
<evidence type="ECO:0000313" key="3">
    <source>
        <dbReference type="Proteomes" id="UP000005286"/>
    </source>
</evidence>